<accession>A0A9P4PN77</accession>
<dbReference type="AlphaFoldDB" id="A0A9P4PN77"/>
<protein>
    <submittedName>
        <fullName evidence="3">Uncharacterized protein</fullName>
    </submittedName>
</protein>
<evidence type="ECO:0000256" key="1">
    <source>
        <dbReference type="SAM" id="MobiDB-lite"/>
    </source>
</evidence>
<keyword evidence="2" id="KW-0812">Transmembrane</keyword>
<gene>
    <name evidence="3" type="ORF">P171DRAFT_430073</name>
</gene>
<feature type="region of interest" description="Disordered" evidence="1">
    <location>
        <begin position="1"/>
        <end position="31"/>
    </location>
</feature>
<sequence length="57" mass="6276">MARGNNSGRARKAERSQQHVLPKGLKHPDPPFDTDTAAAALIGLMCLGFALVWWFAR</sequence>
<proteinExistence type="predicted"/>
<feature type="transmembrane region" description="Helical" evidence="2">
    <location>
        <begin position="37"/>
        <end position="56"/>
    </location>
</feature>
<evidence type="ECO:0000256" key="2">
    <source>
        <dbReference type="SAM" id="Phobius"/>
    </source>
</evidence>
<organism evidence="3 4">
    <name type="scientific">Karstenula rhodostoma CBS 690.94</name>
    <dbReference type="NCBI Taxonomy" id="1392251"/>
    <lineage>
        <taxon>Eukaryota</taxon>
        <taxon>Fungi</taxon>
        <taxon>Dikarya</taxon>
        <taxon>Ascomycota</taxon>
        <taxon>Pezizomycotina</taxon>
        <taxon>Dothideomycetes</taxon>
        <taxon>Pleosporomycetidae</taxon>
        <taxon>Pleosporales</taxon>
        <taxon>Massarineae</taxon>
        <taxon>Didymosphaeriaceae</taxon>
        <taxon>Karstenula</taxon>
    </lineage>
</organism>
<dbReference type="EMBL" id="MU001497">
    <property type="protein sequence ID" value="KAF2447150.1"/>
    <property type="molecule type" value="Genomic_DNA"/>
</dbReference>
<comment type="caution">
    <text evidence="3">The sequence shown here is derived from an EMBL/GenBank/DDBJ whole genome shotgun (WGS) entry which is preliminary data.</text>
</comment>
<evidence type="ECO:0000313" key="3">
    <source>
        <dbReference type="EMBL" id="KAF2447150.1"/>
    </source>
</evidence>
<dbReference type="Proteomes" id="UP000799764">
    <property type="component" value="Unassembled WGS sequence"/>
</dbReference>
<name>A0A9P4PN77_9PLEO</name>
<keyword evidence="4" id="KW-1185">Reference proteome</keyword>
<evidence type="ECO:0000313" key="4">
    <source>
        <dbReference type="Proteomes" id="UP000799764"/>
    </source>
</evidence>
<reference evidence="3" key="1">
    <citation type="journal article" date="2020" name="Stud. Mycol.">
        <title>101 Dothideomycetes genomes: a test case for predicting lifestyles and emergence of pathogens.</title>
        <authorList>
            <person name="Haridas S."/>
            <person name="Albert R."/>
            <person name="Binder M."/>
            <person name="Bloem J."/>
            <person name="Labutti K."/>
            <person name="Salamov A."/>
            <person name="Andreopoulos B."/>
            <person name="Baker S."/>
            <person name="Barry K."/>
            <person name="Bills G."/>
            <person name="Bluhm B."/>
            <person name="Cannon C."/>
            <person name="Castanera R."/>
            <person name="Culley D."/>
            <person name="Daum C."/>
            <person name="Ezra D."/>
            <person name="Gonzalez J."/>
            <person name="Henrissat B."/>
            <person name="Kuo A."/>
            <person name="Liang C."/>
            <person name="Lipzen A."/>
            <person name="Lutzoni F."/>
            <person name="Magnuson J."/>
            <person name="Mondo S."/>
            <person name="Nolan M."/>
            <person name="Ohm R."/>
            <person name="Pangilinan J."/>
            <person name="Park H.-J."/>
            <person name="Ramirez L."/>
            <person name="Alfaro M."/>
            <person name="Sun H."/>
            <person name="Tritt A."/>
            <person name="Yoshinaga Y."/>
            <person name="Zwiers L.-H."/>
            <person name="Turgeon B."/>
            <person name="Goodwin S."/>
            <person name="Spatafora J."/>
            <person name="Crous P."/>
            <person name="Grigoriev I."/>
        </authorList>
    </citation>
    <scope>NUCLEOTIDE SEQUENCE</scope>
    <source>
        <strain evidence="3">CBS 690.94</strain>
    </source>
</reference>
<keyword evidence="2" id="KW-0472">Membrane</keyword>
<keyword evidence="2" id="KW-1133">Transmembrane helix</keyword>